<dbReference type="PROSITE" id="PS00608">
    <property type="entry name" value="GLYCOSYL_HYDROL_F2_2"/>
    <property type="match status" value="1"/>
</dbReference>
<dbReference type="InterPro" id="IPR006101">
    <property type="entry name" value="Glyco_hydro_2"/>
</dbReference>
<feature type="signal peptide" evidence="6">
    <location>
        <begin position="1"/>
        <end position="24"/>
    </location>
</feature>
<dbReference type="InterPro" id="IPR006104">
    <property type="entry name" value="Glyco_hydro_2_N"/>
</dbReference>
<dbReference type="PRINTS" id="PR00132">
    <property type="entry name" value="GLHYDRLASE2"/>
</dbReference>
<protein>
    <recommendedName>
        <fullName evidence="3">Beta-glucuronidase</fullName>
        <ecNumber evidence="2">3.2.1.31</ecNumber>
    </recommendedName>
</protein>
<dbReference type="PANTHER" id="PTHR10066:SF67">
    <property type="entry name" value="BETA-GLUCURONIDASE"/>
    <property type="match status" value="1"/>
</dbReference>
<dbReference type="Pfam" id="PF02837">
    <property type="entry name" value="Glyco_hydro_2_N"/>
    <property type="match status" value="1"/>
</dbReference>
<name>A0A9J6ZQU0_9BACT</name>
<gene>
    <name evidence="10" type="ORF">M9189_02520</name>
</gene>
<evidence type="ECO:0000313" key="10">
    <source>
        <dbReference type="EMBL" id="URW80234.1"/>
    </source>
</evidence>
<keyword evidence="6" id="KW-0732">Signal</keyword>
<proteinExistence type="inferred from homology"/>
<dbReference type="EC" id="3.2.1.31" evidence="2"/>
<keyword evidence="4" id="KW-0378">Hydrolase</keyword>
<dbReference type="GO" id="GO:0005975">
    <property type="term" value="P:carbohydrate metabolic process"/>
    <property type="evidence" value="ECO:0007669"/>
    <property type="project" value="InterPro"/>
</dbReference>
<feature type="domain" description="Glycoside hydrolase family 2 catalytic" evidence="8">
    <location>
        <begin position="314"/>
        <end position="613"/>
    </location>
</feature>
<dbReference type="AlphaFoldDB" id="A0A9J6ZQU0"/>
<evidence type="ECO:0000256" key="3">
    <source>
        <dbReference type="ARBA" id="ARBA00016205"/>
    </source>
</evidence>
<dbReference type="GO" id="GO:0030246">
    <property type="term" value="F:carbohydrate binding"/>
    <property type="evidence" value="ECO:0007669"/>
    <property type="project" value="TreeGrafter"/>
</dbReference>
<reference evidence="10" key="1">
    <citation type="submission" date="2022-05" db="EMBL/GenBank/DDBJ databases">
        <authorList>
            <person name="Sun X."/>
        </authorList>
    </citation>
    <scope>NUCLEOTIDE SEQUENCE</scope>
    <source>
        <strain evidence="10">Ai-910</strain>
    </source>
</reference>
<reference evidence="10" key="2">
    <citation type="submission" date="2022-06" db="EMBL/GenBank/DDBJ databases">
        <title>Xiashengella guii gen. nov. sp. nov., a bacterium isolated form anaerobic digestion tank.</title>
        <authorList>
            <person name="Huang H."/>
        </authorList>
    </citation>
    <scope>NUCLEOTIDE SEQUENCE</scope>
    <source>
        <strain evidence="10">Ai-910</strain>
    </source>
</reference>
<organism evidence="10 11">
    <name type="scientific">Xiashengella succiniciproducens</name>
    <dbReference type="NCBI Taxonomy" id="2949635"/>
    <lineage>
        <taxon>Bacteria</taxon>
        <taxon>Pseudomonadati</taxon>
        <taxon>Bacteroidota</taxon>
        <taxon>Bacteroidia</taxon>
        <taxon>Marinilabiliales</taxon>
        <taxon>Marinilabiliaceae</taxon>
        <taxon>Xiashengella</taxon>
    </lineage>
</organism>
<dbReference type="EMBL" id="CP098400">
    <property type="protein sequence ID" value="URW80234.1"/>
    <property type="molecule type" value="Genomic_DNA"/>
</dbReference>
<dbReference type="Gene3D" id="2.60.40.10">
    <property type="entry name" value="Immunoglobulins"/>
    <property type="match status" value="1"/>
</dbReference>
<dbReference type="Proteomes" id="UP001056426">
    <property type="component" value="Chromosome"/>
</dbReference>
<dbReference type="SUPFAM" id="SSF49303">
    <property type="entry name" value="beta-Galactosidase/glucuronidase domain"/>
    <property type="match status" value="1"/>
</dbReference>
<dbReference type="KEGG" id="alkq:M9189_02520"/>
<dbReference type="RefSeq" id="WP_250724375.1">
    <property type="nucleotide sequence ID" value="NZ_CP098400.1"/>
</dbReference>
<comment type="similarity">
    <text evidence="1">Belongs to the glycosyl hydrolase 2 family.</text>
</comment>
<sequence length="620" mass="71466">MKIKATTILAGLCLLQSAMGLIYAQTWQNLITNIENRQVTTLNGMWKYIVDPYESGYYDYRRQVRDQQSWQNTAEALYLAHKPAHKGERVEYDFDKSDNIIVPGDWNSQKEKLFYYEGTIWYYKKFVFTPTPGLPRQFFYFGAANYESDVYLNGKKLGKHIGGFTPFNFEATGLLKEGENFIVVKVDNARGLEKVPTVNTDWWNYGGLTRDVLLVEVPETYIKDYYIQLAKGNSELIEIHVELDGPAKVGQVVTVNIPDAKLTFTGVSDENGVVRGSIKARKLQYWNPGKPFLYDVNLSYNGHTLKDRIGFRTIAVKGRDILVNGKPVFLRGISIHEENPLRGGRAYSAEDARILLGWAKELGCNYVRLAHYPHNENMVRLADELGILVWSEVPVYWTIQWENQETYNNAENQLLEMITRDKNRASVIIWSIANETPVSPARTGFLKRMISTTREADPVRLVSAALERHEKPGSRNVQIIEDPIQDYVDVISFNQYLGWYSGTPAQIMDNEYEINYDKPVIISELGGGALQGFHGERDEIWTEEYQEWLYEETVRMIDRIPQLRGVTPWILADFRSPRRLLPDIQDGWNRKGLISQTGNKKKAFYVLKKYYEQKAKEYGE</sequence>
<dbReference type="InterPro" id="IPR006103">
    <property type="entry name" value="Glyco_hydro_2_cat"/>
</dbReference>
<evidence type="ECO:0000256" key="2">
    <source>
        <dbReference type="ARBA" id="ARBA00012761"/>
    </source>
</evidence>
<dbReference type="SUPFAM" id="SSF49785">
    <property type="entry name" value="Galactose-binding domain-like"/>
    <property type="match status" value="1"/>
</dbReference>
<evidence type="ECO:0000259" key="8">
    <source>
        <dbReference type="Pfam" id="PF02836"/>
    </source>
</evidence>
<dbReference type="PANTHER" id="PTHR10066">
    <property type="entry name" value="BETA-GLUCURONIDASE"/>
    <property type="match status" value="1"/>
</dbReference>
<evidence type="ECO:0000256" key="4">
    <source>
        <dbReference type="ARBA" id="ARBA00022801"/>
    </source>
</evidence>
<keyword evidence="5" id="KW-0326">Glycosidase</keyword>
<dbReference type="Gene3D" id="3.20.20.80">
    <property type="entry name" value="Glycosidases"/>
    <property type="match status" value="1"/>
</dbReference>
<feature type="domain" description="Glycosyl hydrolases family 2 sugar binding" evidence="9">
    <location>
        <begin position="42"/>
        <end position="218"/>
    </location>
</feature>
<dbReference type="InterPro" id="IPR023232">
    <property type="entry name" value="Glyco_hydro_2_AS"/>
</dbReference>
<dbReference type="Pfam" id="PF02836">
    <property type="entry name" value="Glyco_hydro_2_C"/>
    <property type="match status" value="1"/>
</dbReference>
<evidence type="ECO:0000313" key="11">
    <source>
        <dbReference type="Proteomes" id="UP001056426"/>
    </source>
</evidence>
<keyword evidence="11" id="KW-1185">Reference proteome</keyword>
<feature type="domain" description="Glycoside hydrolase family 2 immunoglobulin-like beta-sandwich" evidence="7">
    <location>
        <begin position="220"/>
        <end position="312"/>
    </location>
</feature>
<dbReference type="Gene3D" id="2.60.120.260">
    <property type="entry name" value="Galactose-binding domain-like"/>
    <property type="match status" value="1"/>
</dbReference>
<dbReference type="GO" id="GO:0004566">
    <property type="term" value="F:beta-glucuronidase activity"/>
    <property type="evidence" value="ECO:0007669"/>
    <property type="project" value="UniProtKB-EC"/>
</dbReference>
<dbReference type="SUPFAM" id="SSF51445">
    <property type="entry name" value="(Trans)glycosidases"/>
    <property type="match status" value="1"/>
</dbReference>
<dbReference type="InterPro" id="IPR036156">
    <property type="entry name" value="Beta-gal/glucu_dom_sf"/>
</dbReference>
<feature type="chain" id="PRO_5039939199" description="Beta-glucuronidase" evidence="6">
    <location>
        <begin position="25"/>
        <end position="620"/>
    </location>
</feature>
<dbReference type="GO" id="GO:0019391">
    <property type="term" value="P:glucuronoside catabolic process"/>
    <property type="evidence" value="ECO:0007669"/>
    <property type="project" value="TreeGrafter"/>
</dbReference>
<evidence type="ECO:0000256" key="1">
    <source>
        <dbReference type="ARBA" id="ARBA00007401"/>
    </source>
</evidence>
<evidence type="ECO:0000259" key="7">
    <source>
        <dbReference type="Pfam" id="PF00703"/>
    </source>
</evidence>
<evidence type="ECO:0000256" key="6">
    <source>
        <dbReference type="SAM" id="SignalP"/>
    </source>
</evidence>
<dbReference type="Pfam" id="PF00703">
    <property type="entry name" value="Glyco_hydro_2"/>
    <property type="match status" value="1"/>
</dbReference>
<evidence type="ECO:0000256" key="5">
    <source>
        <dbReference type="ARBA" id="ARBA00023295"/>
    </source>
</evidence>
<dbReference type="InterPro" id="IPR008979">
    <property type="entry name" value="Galactose-bd-like_sf"/>
</dbReference>
<dbReference type="InterPro" id="IPR013783">
    <property type="entry name" value="Ig-like_fold"/>
</dbReference>
<dbReference type="InterPro" id="IPR017853">
    <property type="entry name" value="GH"/>
</dbReference>
<dbReference type="InterPro" id="IPR006102">
    <property type="entry name" value="Ig-like_GH2"/>
</dbReference>
<evidence type="ECO:0000259" key="9">
    <source>
        <dbReference type="Pfam" id="PF02837"/>
    </source>
</evidence>
<accession>A0A9J6ZQU0</accession>